<dbReference type="RefSeq" id="WP_115450413.1">
    <property type="nucleotide sequence ID" value="NZ_QNQT01000001.1"/>
</dbReference>
<protein>
    <submittedName>
        <fullName evidence="3">Sigma-E processing peptidase SpoIIGA</fullName>
    </submittedName>
</protein>
<comment type="caution">
    <text evidence="3">The sequence shown here is derived from an EMBL/GenBank/DDBJ whole genome shotgun (WGS) entry which is preliminary data.</text>
</comment>
<feature type="transmembrane region" description="Helical" evidence="2">
    <location>
        <begin position="6"/>
        <end position="27"/>
    </location>
</feature>
<keyword evidence="2" id="KW-1133">Transmembrane helix</keyword>
<name>A0A3D8GVJ0_9BACI</name>
<keyword evidence="2" id="KW-0812">Transmembrane</keyword>
<dbReference type="EMBL" id="QNQT01000001">
    <property type="protein sequence ID" value="RDU38493.1"/>
    <property type="molecule type" value="Genomic_DNA"/>
</dbReference>
<dbReference type="Pfam" id="PF03419">
    <property type="entry name" value="Peptidase_U4"/>
    <property type="match status" value="1"/>
</dbReference>
<feature type="transmembrane region" description="Helical" evidence="2">
    <location>
        <begin position="90"/>
        <end position="110"/>
    </location>
</feature>
<dbReference type="PIRSF" id="PIRSF018571">
    <property type="entry name" value="SpoIIGA"/>
    <property type="match status" value="1"/>
</dbReference>
<dbReference type="AlphaFoldDB" id="A0A3D8GVJ0"/>
<keyword evidence="4" id="KW-1185">Reference proteome</keyword>
<dbReference type="InterPro" id="IPR005081">
    <property type="entry name" value="SpoIIGA"/>
</dbReference>
<evidence type="ECO:0000313" key="3">
    <source>
        <dbReference type="EMBL" id="RDU38493.1"/>
    </source>
</evidence>
<dbReference type="GO" id="GO:0004190">
    <property type="term" value="F:aspartic-type endopeptidase activity"/>
    <property type="evidence" value="ECO:0007669"/>
    <property type="project" value="InterPro"/>
</dbReference>
<proteinExistence type="predicted"/>
<feature type="transmembrane region" description="Helical" evidence="2">
    <location>
        <begin position="34"/>
        <end position="56"/>
    </location>
</feature>
<evidence type="ECO:0000256" key="2">
    <source>
        <dbReference type="SAM" id="Phobius"/>
    </source>
</evidence>
<dbReference type="Proteomes" id="UP000257144">
    <property type="component" value="Unassembled WGS sequence"/>
</dbReference>
<sequence>MAVYLDVIWALNLLFDCLLLSLAAIMLKRAVPPWRIAAGGFIGSLIILLHFTPLGFYSGHPLSKLLFSVLMVLSSFGFKGVKFFFSALAALYLSTFLIGGALFGAHYFLQTGGASSRAFLASISPGFGDPVSWAFVLIGFPLAWHFSKNRLGALEMAKIKYAQLVKVQIAINGESFSFTGLVDSGNQLYDPLSRLPVMFASVKKCIAALPPALQAASTEPEAVMQGGNLLDADWAHRIRIVPYSVIGQENKLVLAIKPDMVEITQGGQTFRTNKALVSFTLQELSSDGSFECIVHPKMLTGAPGGPGMAS</sequence>
<evidence type="ECO:0000313" key="4">
    <source>
        <dbReference type="Proteomes" id="UP000257144"/>
    </source>
</evidence>
<dbReference type="OrthoDB" id="2690199at2"/>
<dbReference type="GO" id="GO:0030436">
    <property type="term" value="P:asexual sporulation"/>
    <property type="evidence" value="ECO:0007669"/>
    <property type="project" value="InterPro"/>
</dbReference>
<dbReference type="GO" id="GO:0006508">
    <property type="term" value="P:proteolysis"/>
    <property type="evidence" value="ECO:0007669"/>
    <property type="project" value="InterPro"/>
</dbReference>
<evidence type="ECO:0000256" key="1">
    <source>
        <dbReference type="PIRSR" id="PIRSR018571-1"/>
    </source>
</evidence>
<reference evidence="3 4" key="1">
    <citation type="submission" date="2018-07" db="EMBL/GenBank/DDBJ databases">
        <title>Bacillus sp. YLB-04 draft genome sequence.</title>
        <authorList>
            <person name="Yu L."/>
            <person name="Tang X."/>
        </authorList>
    </citation>
    <scope>NUCLEOTIDE SEQUENCE [LARGE SCALE GENOMIC DNA]</scope>
    <source>
        <strain evidence="3 4">YLB-04</strain>
    </source>
</reference>
<keyword evidence="2" id="KW-0472">Membrane</keyword>
<organism evidence="3 4">
    <name type="scientific">Neobacillus piezotolerans</name>
    <dbReference type="NCBI Taxonomy" id="2259171"/>
    <lineage>
        <taxon>Bacteria</taxon>
        <taxon>Bacillati</taxon>
        <taxon>Bacillota</taxon>
        <taxon>Bacilli</taxon>
        <taxon>Bacillales</taxon>
        <taxon>Bacillaceae</taxon>
        <taxon>Neobacillus</taxon>
    </lineage>
</organism>
<dbReference type="NCBIfam" id="TIGR02854">
    <property type="entry name" value="spore_II_GA"/>
    <property type="match status" value="1"/>
</dbReference>
<gene>
    <name evidence="3" type="primary">spoIIGA</name>
    <name evidence="3" type="ORF">DRW41_02715</name>
</gene>
<feature type="active site" evidence="1">
    <location>
        <position position="183"/>
    </location>
</feature>
<accession>A0A3D8GVJ0</accession>